<evidence type="ECO:0000313" key="6">
    <source>
        <dbReference type="Proteomes" id="UP000264141"/>
    </source>
</evidence>
<dbReference type="SUPFAM" id="SSF53098">
    <property type="entry name" value="Ribonuclease H-like"/>
    <property type="match status" value="1"/>
</dbReference>
<evidence type="ECO:0000256" key="3">
    <source>
        <dbReference type="ARBA" id="ARBA00022839"/>
    </source>
</evidence>
<dbReference type="GO" id="GO:0008408">
    <property type="term" value="F:3'-5' exonuclease activity"/>
    <property type="evidence" value="ECO:0007669"/>
    <property type="project" value="TreeGrafter"/>
</dbReference>
<accession>A0A3D1JHZ1</accession>
<dbReference type="Pfam" id="PF00929">
    <property type="entry name" value="RNase_T"/>
    <property type="match status" value="1"/>
</dbReference>
<dbReference type="EMBL" id="DPBP01000037">
    <property type="protein sequence ID" value="HCE18122.1"/>
    <property type="molecule type" value="Genomic_DNA"/>
</dbReference>
<dbReference type="Gene3D" id="3.30.420.10">
    <property type="entry name" value="Ribonuclease H-like superfamily/Ribonuclease H"/>
    <property type="match status" value="1"/>
</dbReference>
<keyword evidence="2" id="KW-0378">Hydrolase</keyword>
<evidence type="ECO:0000259" key="4">
    <source>
        <dbReference type="SMART" id="SM00479"/>
    </source>
</evidence>
<proteinExistence type="predicted"/>
<dbReference type="SMART" id="SM00479">
    <property type="entry name" value="EXOIII"/>
    <property type="match status" value="1"/>
</dbReference>
<feature type="domain" description="Exonuclease" evidence="4">
    <location>
        <begin position="24"/>
        <end position="193"/>
    </location>
</feature>
<dbReference type="InterPro" id="IPR013520">
    <property type="entry name" value="Ribonucl_H"/>
</dbReference>
<sequence>MNTPITQTLRQRAIETARIILAEKPVYLDTETTGLGPEAEILEISIIDDDGAVLFESLVRPAGSIPADVTRIHGIKDVDVQTARSWPAIWPEVRSILFGRLIVIYNAEFDLRMMAQSHARYRLPWKERFRTFDLLKLYAEYRGEWDPRRQSYRYHSLDAAGKQCGIVLPNAHRATADTLLTRALLHYIAGVPY</sequence>
<organism evidence="5 6">
    <name type="scientific">Anaerolinea thermolimosa</name>
    <dbReference type="NCBI Taxonomy" id="229919"/>
    <lineage>
        <taxon>Bacteria</taxon>
        <taxon>Bacillati</taxon>
        <taxon>Chloroflexota</taxon>
        <taxon>Anaerolineae</taxon>
        <taxon>Anaerolineales</taxon>
        <taxon>Anaerolineaceae</taxon>
        <taxon>Anaerolinea</taxon>
    </lineage>
</organism>
<dbReference type="CDD" id="cd06127">
    <property type="entry name" value="DEDDh"/>
    <property type="match status" value="1"/>
</dbReference>
<dbReference type="PANTHER" id="PTHR30231:SF4">
    <property type="entry name" value="PROTEIN NEN2"/>
    <property type="match status" value="1"/>
</dbReference>
<evidence type="ECO:0000256" key="2">
    <source>
        <dbReference type="ARBA" id="ARBA00022801"/>
    </source>
</evidence>
<dbReference type="STRING" id="229919.GCA_001050195_01862"/>
<protein>
    <submittedName>
        <fullName evidence="5">3'-5' exonuclease</fullName>
    </submittedName>
</protein>
<dbReference type="GO" id="GO:0003676">
    <property type="term" value="F:nucleic acid binding"/>
    <property type="evidence" value="ECO:0007669"/>
    <property type="project" value="InterPro"/>
</dbReference>
<keyword evidence="1" id="KW-0540">Nuclease</keyword>
<dbReference type="PANTHER" id="PTHR30231">
    <property type="entry name" value="DNA POLYMERASE III SUBUNIT EPSILON"/>
    <property type="match status" value="1"/>
</dbReference>
<dbReference type="InterPro" id="IPR036397">
    <property type="entry name" value="RNaseH_sf"/>
</dbReference>
<reference evidence="5 6" key="1">
    <citation type="journal article" date="2018" name="Nat. Biotechnol.">
        <title>A standardized bacterial taxonomy based on genome phylogeny substantially revises the tree of life.</title>
        <authorList>
            <person name="Parks D.H."/>
            <person name="Chuvochina M."/>
            <person name="Waite D.W."/>
            <person name="Rinke C."/>
            <person name="Skarshewski A."/>
            <person name="Chaumeil P.A."/>
            <person name="Hugenholtz P."/>
        </authorList>
    </citation>
    <scope>NUCLEOTIDE SEQUENCE [LARGE SCALE GENOMIC DNA]</scope>
    <source>
        <strain evidence="5">UBA8781</strain>
    </source>
</reference>
<evidence type="ECO:0000256" key="1">
    <source>
        <dbReference type="ARBA" id="ARBA00022722"/>
    </source>
</evidence>
<comment type="caution">
    <text evidence="5">The sequence shown here is derived from an EMBL/GenBank/DDBJ whole genome shotgun (WGS) entry which is preliminary data.</text>
</comment>
<name>A0A3D1JHZ1_9CHLR</name>
<keyword evidence="3 5" id="KW-0269">Exonuclease</keyword>
<gene>
    <name evidence="5" type="ORF">DEQ80_09715</name>
</gene>
<dbReference type="InterPro" id="IPR012337">
    <property type="entry name" value="RNaseH-like_sf"/>
</dbReference>
<dbReference type="AlphaFoldDB" id="A0A3D1JHZ1"/>
<dbReference type="Proteomes" id="UP000264141">
    <property type="component" value="Unassembled WGS sequence"/>
</dbReference>
<evidence type="ECO:0000313" key="5">
    <source>
        <dbReference type="EMBL" id="HCE18122.1"/>
    </source>
</evidence>